<feature type="domain" description="Kinetochore protein Ndc80 CH" evidence="11">
    <location>
        <begin position="30"/>
        <end position="159"/>
    </location>
</feature>
<accession>B9T7Y6</accession>
<dbReference type="OMA" id="PSHKFQK"/>
<protein>
    <recommendedName>
        <fullName evidence="8">Kinetochore protein NDC80</fullName>
    </recommendedName>
</protein>
<dbReference type="Pfam" id="PF03801">
    <property type="entry name" value="Ndc80_HEC"/>
    <property type="match status" value="1"/>
</dbReference>
<evidence type="ECO:0000256" key="7">
    <source>
        <dbReference type="ARBA" id="ARBA00023328"/>
    </source>
</evidence>
<evidence type="ECO:0000313" key="12">
    <source>
        <dbReference type="EMBL" id="EEF28028.1"/>
    </source>
</evidence>
<evidence type="ECO:0000256" key="10">
    <source>
        <dbReference type="SAM" id="MobiDB-lite"/>
    </source>
</evidence>
<evidence type="ECO:0000256" key="5">
    <source>
        <dbReference type="ARBA" id="ARBA00023054"/>
    </source>
</evidence>
<comment type="function">
    <text evidence="8">Acts as a component of the essential kinetochore-associated NDC80 complex, which is required for chromosome segregation and spindle checkpoint activity.</text>
</comment>
<dbReference type="InterPro" id="IPR055260">
    <property type="entry name" value="Ndc80_CH"/>
</dbReference>
<name>B9T7Y6_RICCO</name>
<dbReference type="Proteomes" id="UP000008311">
    <property type="component" value="Unassembled WGS sequence"/>
</dbReference>
<organism evidence="12 13">
    <name type="scientific">Ricinus communis</name>
    <name type="common">Castor bean</name>
    <dbReference type="NCBI Taxonomy" id="3988"/>
    <lineage>
        <taxon>Eukaryota</taxon>
        <taxon>Viridiplantae</taxon>
        <taxon>Streptophyta</taxon>
        <taxon>Embryophyta</taxon>
        <taxon>Tracheophyta</taxon>
        <taxon>Spermatophyta</taxon>
        <taxon>Magnoliopsida</taxon>
        <taxon>eudicotyledons</taxon>
        <taxon>Gunneridae</taxon>
        <taxon>Pentapetalae</taxon>
        <taxon>rosids</taxon>
        <taxon>fabids</taxon>
        <taxon>Malpighiales</taxon>
        <taxon>Euphorbiaceae</taxon>
        <taxon>Acalyphoideae</taxon>
        <taxon>Acalypheae</taxon>
        <taxon>Ricinus</taxon>
    </lineage>
</organism>
<keyword evidence="7 8" id="KW-0137">Centromere</keyword>
<keyword evidence="13" id="KW-1185">Reference proteome</keyword>
<dbReference type="GO" id="GO:0005634">
    <property type="term" value="C:nucleus"/>
    <property type="evidence" value="ECO:0007669"/>
    <property type="project" value="UniProtKB-SubCell"/>
</dbReference>
<proteinExistence type="inferred from homology"/>
<keyword evidence="4 8" id="KW-0498">Mitosis</keyword>
<dbReference type="eggNOG" id="KOG0995">
    <property type="taxonomic scope" value="Eukaryota"/>
</dbReference>
<evidence type="ECO:0000256" key="9">
    <source>
        <dbReference type="SAM" id="Coils"/>
    </source>
</evidence>
<keyword evidence="6 8" id="KW-0131">Cell cycle</keyword>
<evidence type="ECO:0000256" key="3">
    <source>
        <dbReference type="ARBA" id="ARBA00022618"/>
    </source>
</evidence>
<evidence type="ECO:0000313" key="13">
    <source>
        <dbReference type="Proteomes" id="UP000008311"/>
    </source>
</evidence>
<dbReference type="STRING" id="3988.B9T7Y6"/>
<dbReference type="InterPro" id="IPR038273">
    <property type="entry name" value="Ndc80_sf"/>
</dbReference>
<evidence type="ECO:0000256" key="4">
    <source>
        <dbReference type="ARBA" id="ARBA00022776"/>
    </source>
</evidence>
<keyword evidence="2 8" id="KW-0158">Chromosome</keyword>
<dbReference type="EMBL" id="EQ974875">
    <property type="protein sequence ID" value="EEF28028.1"/>
    <property type="molecule type" value="Genomic_DNA"/>
</dbReference>
<dbReference type="PANTHER" id="PTHR46681">
    <property type="entry name" value="KINETOCHORE PROTEIN NDC80 HOMOLOG"/>
    <property type="match status" value="1"/>
</dbReference>
<comment type="subcellular location">
    <subcellularLocation>
        <location evidence="8">Chromosome</location>
        <location evidence="8">Centromere</location>
        <location evidence="8">Kinetochore</location>
    </subcellularLocation>
    <subcellularLocation>
        <location evidence="8">Nucleus</location>
    </subcellularLocation>
</comment>
<keyword evidence="3 8" id="KW-0132">Cell division</keyword>
<dbReference type="GO" id="GO:0051301">
    <property type="term" value="P:cell division"/>
    <property type="evidence" value="ECO:0007669"/>
    <property type="project" value="UniProtKB-UniRule"/>
</dbReference>
<feature type="compositionally biased region" description="Basic and acidic residues" evidence="10">
    <location>
        <begin position="22"/>
        <end position="34"/>
    </location>
</feature>
<evidence type="ECO:0000256" key="8">
    <source>
        <dbReference type="RuleBase" id="RU368072"/>
    </source>
</evidence>
<evidence type="ECO:0000256" key="6">
    <source>
        <dbReference type="ARBA" id="ARBA00023306"/>
    </source>
</evidence>
<evidence type="ECO:0000256" key="2">
    <source>
        <dbReference type="ARBA" id="ARBA00022454"/>
    </source>
</evidence>
<dbReference type="InParanoid" id="B9T7Y6"/>
<feature type="region of interest" description="Disordered" evidence="10">
    <location>
        <begin position="1"/>
        <end position="54"/>
    </location>
</feature>
<dbReference type="PANTHER" id="PTHR46681:SF1">
    <property type="entry name" value="KINETOCHORE PROTEIN NDC80 HOMOLOG"/>
    <property type="match status" value="1"/>
</dbReference>
<comment type="subunit">
    <text evidence="8">Component of the NDC80 complex.</text>
</comment>
<dbReference type="AlphaFoldDB" id="B9T7Y6"/>
<dbReference type="Gene3D" id="1.10.418.30">
    <property type="entry name" value="Ncd80 complex, Ncd80 subunit"/>
    <property type="match status" value="1"/>
</dbReference>
<dbReference type="GO" id="GO:0051315">
    <property type="term" value="P:attachment of mitotic spindle microtubules to kinetochore"/>
    <property type="evidence" value="ECO:0007669"/>
    <property type="project" value="UniProtKB-UniRule"/>
</dbReference>
<reference evidence="13" key="1">
    <citation type="journal article" date="2010" name="Nat. Biotechnol.">
        <title>Draft genome sequence of the oilseed species Ricinus communis.</title>
        <authorList>
            <person name="Chan A.P."/>
            <person name="Crabtree J."/>
            <person name="Zhao Q."/>
            <person name="Lorenzi H."/>
            <person name="Orvis J."/>
            <person name="Puiu D."/>
            <person name="Melake-Berhan A."/>
            <person name="Jones K.M."/>
            <person name="Redman J."/>
            <person name="Chen G."/>
            <person name="Cahoon E.B."/>
            <person name="Gedil M."/>
            <person name="Stanke M."/>
            <person name="Haas B.J."/>
            <person name="Wortman J.R."/>
            <person name="Fraser-Liggett C.M."/>
            <person name="Ravel J."/>
            <person name="Rabinowicz P.D."/>
        </authorList>
    </citation>
    <scope>NUCLEOTIDE SEQUENCE [LARGE SCALE GENOMIC DNA]</scope>
    <source>
        <strain evidence="13">cv. Hale</strain>
    </source>
</reference>
<keyword evidence="8" id="KW-0539">Nucleus</keyword>
<keyword evidence="5 9" id="KW-0175">Coiled coil</keyword>
<dbReference type="FunCoup" id="B9T7Y6">
    <property type="interactions" value="1161"/>
</dbReference>
<dbReference type="GO" id="GO:0031262">
    <property type="term" value="C:Ndc80 complex"/>
    <property type="evidence" value="ECO:0007669"/>
    <property type="project" value="UniProtKB-UniRule"/>
</dbReference>
<dbReference type="InterPro" id="IPR055307">
    <property type="entry name" value="NDC80_plants"/>
</dbReference>
<comment type="similarity">
    <text evidence="1 8">Belongs to the NDC80/HEC1 family.</text>
</comment>
<evidence type="ECO:0000259" key="11">
    <source>
        <dbReference type="Pfam" id="PF03801"/>
    </source>
</evidence>
<evidence type="ECO:0000256" key="1">
    <source>
        <dbReference type="ARBA" id="ARBA00007050"/>
    </source>
</evidence>
<gene>
    <name evidence="12" type="ORF">RCOM_0275810</name>
</gene>
<sequence>MRGNNTRRRPTESLIPQQPPPPDHHRQFTSRDSDASFASSRPSTIGVGRSSELYTDRGHQNSAVRAINTYLSSHSSSLSLRTHPISSAKDITEVLQFLLHQLDYPTTKLEDDLFLILKFLNCPFKVSKSALRAPNTPHNWPSFLALIHWLVQIAMFEEHLAVNSRAFVENNTMLVYALDSYLSYIRGDDDSVDALDREFMEKLEKERESVVESVRVLEENFKELEAKAEGLKTGPTEREKLENLRNVLEEDVNKFNAIIAEFNSRIEGLDKVLVEKRNELETKVEERKRIDLENEDLKKRVEEQSFNARDAERMKRELQAVERNIGDAESARNSWEEKIWDLNTEIGHKYKELETLSMDCNQAVRRLKLGNGFQYLLNAKGSTPTEVMGVDYKSVVKPGLASFADDVKRSSMAKLEEFISLQQGSSEFTAKTEGKKNRIAALQSHIDEVEARLILLQNEMEEYTKRCAVEAQKLLEDVQEEAHNLGILEREAGEILKASELKLQEATKQSEEEIQKKARDLFAVVDTVSKYKEHMESKISEMKNKLSETAAAVSDAYKHFLPAQFGINLDAIIT</sequence>
<dbReference type="KEGG" id="rcu:8262040"/>
<feature type="compositionally biased region" description="Low complexity" evidence="10">
    <location>
        <begin position="35"/>
        <end position="44"/>
    </location>
</feature>
<dbReference type="OrthoDB" id="7459479at2759"/>
<feature type="coiled-coil region" evidence="9">
    <location>
        <begin position="432"/>
        <end position="552"/>
    </location>
</feature>
<keyword evidence="8" id="KW-0995">Kinetochore</keyword>
<feature type="coiled-coil region" evidence="9">
    <location>
        <begin position="200"/>
        <end position="338"/>
    </location>
</feature>